<organism evidence="3 4">
    <name type="scientific">Segatella bryantii</name>
    <name type="common">Prevotella bryantii</name>
    <dbReference type="NCBI Taxonomy" id="77095"/>
    <lineage>
        <taxon>Bacteria</taxon>
        <taxon>Pseudomonadati</taxon>
        <taxon>Bacteroidota</taxon>
        <taxon>Bacteroidia</taxon>
        <taxon>Bacteroidales</taxon>
        <taxon>Prevotellaceae</taxon>
        <taxon>Segatella</taxon>
    </lineage>
</organism>
<feature type="chain" id="PRO_5041239967" description="SusD-like N-terminal domain-containing protein" evidence="1">
    <location>
        <begin position="21"/>
        <end position="522"/>
    </location>
</feature>
<dbReference type="RefSeq" id="WP_006282818.1">
    <property type="nucleotide sequence ID" value="NZ_BPTR01000001.1"/>
</dbReference>
<comment type="caution">
    <text evidence="3">The sequence shown here is derived from an EMBL/GenBank/DDBJ whole genome shotgun (WGS) entry which is preliminary data.</text>
</comment>
<dbReference type="Pfam" id="PF14322">
    <property type="entry name" value="SusD-like_3"/>
    <property type="match status" value="1"/>
</dbReference>
<feature type="signal peptide" evidence="1">
    <location>
        <begin position="1"/>
        <end position="20"/>
    </location>
</feature>
<protein>
    <recommendedName>
        <fullName evidence="2">SusD-like N-terminal domain-containing protein</fullName>
    </recommendedName>
</protein>
<dbReference type="InterPro" id="IPR011990">
    <property type="entry name" value="TPR-like_helical_dom_sf"/>
</dbReference>
<dbReference type="AlphaFoldDB" id="A0AA37HY04"/>
<feature type="domain" description="SusD-like N-terminal" evidence="2">
    <location>
        <begin position="21"/>
        <end position="221"/>
    </location>
</feature>
<accession>A0AA37HY04</accession>
<dbReference type="GO" id="GO:0009279">
    <property type="term" value="C:cell outer membrane"/>
    <property type="evidence" value="ECO:0007669"/>
    <property type="project" value="UniProtKB-SubCell"/>
</dbReference>
<proteinExistence type="predicted"/>
<dbReference type="Proteomes" id="UP000887043">
    <property type="component" value="Unassembled WGS sequence"/>
</dbReference>
<evidence type="ECO:0000313" key="3">
    <source>
        <dbReference type="EMBL" id="GJG28293.1"/>
    </source>
</evidence>
<evidence type="ECO:0000256" key="1">
    <source>
        <dbReference type="SAM" id="SignalP"/>
    </source>
</evidence>
<reference evidence="3" key="1">
    <citation type="submission" date="2021-08" db="EMBL/GenBank/DDBJ databases">
        <title>Prevotella lacticifex sp. nov., isolated from rumen of cow.</title>
        <authorList>
            <person name="Shinkai T."/>
            <person name="Ikeyama N."/>
            <person name="Kumagai M."/>
            <person name="Ohmori H."/>
            <person name="Sakamoto M."/>
            <person name="Ohkuma M."/>
            <person name="Mitsumori M."/>
        </authorList>
    </citation>
    <scope>NUCLEOTIDE SEQUENCE</scope>
    <source>
        <strain evidence="3">DSM 11371</strain>
    </source>
</reference>
<gene>
    <name evidence="3" type="ORF">PRRU23_19930</name>
</gene>
<dbReference type="SUPFAM" id="SSF48452">
    <property type="entry name" value="TPR-like"/>
    <property type="match status" value="1"/>
</dbReference>
<sequence length="522" mass="59328">MKKYKYFYIAAALLSLTSCGDYLDKMPDNRTEVNSVEKVKSLLVTAYPNKSPLLVEEFSSDNVTDNGTQYATYDYIDQIYRLQDVETISYNDVPYKIWSDTYRSVATANNALEALDKMEDNAYNRGLRAEALLCRAFAMFRLSNLFCMAYNPDKAEKYLGLPYPKQAGVTVPERGTLKELYANINEDIEKALPMIDDSHLTSAKYHFNKSAAYAFAARFNLYYLNFKKAKEYASVVVGSNPGSVLRQMSSYSNLAGTEDIGNNYIKSGNPSNLLLLTSYSLMGRASYATSTKRYNHNMDVVSSQTFWALMPWTKSIGSSANTLYESHMMYGNNQTVWIPKQIEFFEVTDKINNTGYPHIVEAAFTTDETLLVRAESEILLGENEAAIADMNSWCDAHCEASHGGYTRQRLTVDNVNKFFNQLDTVADNEVEVKKQNVKKTLHPQGFTISNATQRNLLYCLLQMRRIETFWQGQRFMDLKRYGIPYTHYISHENPIYIKPGDLRLAIQIPADVLSTGLEANPR</sequence>
<dbReference type="PROSITE" id="PS51257">
    <property type="entry name" value="PROKAR_LIPOPROTEIN"/>
    <property type="match status" value="1"/>
</dbReference>
<dbReference type="InterPro" id="IPR033985">
    <property type="entry name" value="SusD-like_N"/>
</dbReference>
<name>A0AA37HY04_SEGBR</name>
<keyword evidence="1" id="KW-0732">Signal</keyword>
<evidence type="ECO:0000313" key="4">
    <source>
        <dbReference type="Proteomes" id="UP000887043"/>
    </source>
</evidence>
<dbReference type="Gene3D" id="1.25.40.390">
    <property type="match status" value="1"/>
</dbReference>
<evidence type="ECO:0000259" key="2">
    <source>
        <dbReference type="Pfam" id="PF14322"/>
    </source>
</evidence>
<dbReference type="EMBL" id="BPTR01000001">
    <property type="protein sequence ID" value="GJG28293.1"/>
    <property type="molecule type" value="Genomic_DNA"/>
</dbReference>